<protein>
    <submittedName>
        <fullName evidence="2">Uncharacterized protein</fullName>
    </submittedName>
</protein>
<dbReference type="Proteomes" id="UP000314294">
    <property type="component" value="Unassembled WGS sequence"/>
</dbReference>
<sequence>MAAGDGHKRKDTGKQKDDARSNRVPAPGRDTCCLMVVLMTRLLLRGVQGGRLRLRLDDFAPFRPDRTLASDTGLALPLERSDLIMLACPPSLFPSFLISYGERGRRGG</sequence>
<organism evidence="2 3">
    <name type="scientific">Liparis tanakae</name>
    <name type="common">Tanaka's snailfish</name>
    <dbReference type="NCBI Taxonomy" id="230148"/>
    <lineage>
        <taxon>Eukaryota</taxon>
        <taxon>Metazoa</taxon>
        <taxon>Chordata</taxon>
        <taxon>Craniata</taxon>
        <taxon>Vertebrata</taxon>
        <taxon>Euteleostomi</taxon>
        <taxon>Actinopterygii</taxon>
        <taxon>Neopterygii</taxon>
        <taxon>Teleostei</taxon>
        <taxon>Neoteleostei</taxon>
        <taxon>Acanthomorphata</taxon>
        <taxon>Eupercaria</taxon>
        <taxon>Perciformes</taxon>
        <taxon>Cottioidei</taxon>
        <taxon>Cottales</taxon>
        <taxon>Liparidae</taxon>
        <taxon>Liparis</taxon>
    </lineage>
</organism>
<evidence type="ECO:0000256" key="1">
    <source>
        <dbReference type="SAM" id="MobiDB-lite"/>
    </source>
</evidence>
<feature type="compositionally biased region" description="Basic and acidic residues" evidence="1">
    <location>
        <begin position="1"/>
        <end position="21"/>
    </location>
</feature>
<name>A0A4Z2FV29_9TELE</name>
<feature type="region of interest" description="Disordered" evidence="1">
    <location>
        <begin position="1"/>
        <end position="28"/>
    </location>
</feature>
<proteinExistence type="predicted"/>
<accession>A0A4Z2FV29</accession>
<keyword evidence="3" id="KW-1185">Reference proteome</keyword>
<evidence type="ECO:0000313" key="2">
    <source>
        <dbReference type="EMBL" id="TNN45029.1"/>
    </source>
</evidence>
<gene>
    <name evidence="2" type="ORF">EYF80_044776</name>
</gene>
<dbReference type="EMBL" id="SRLO01000871">
    <property type="protein sequence ID" value="TNN45029.1"/>
    <property type="molecule type" value="Genomic_DNA"/>
</dbReference>
<evidence type="ECO:0000313" key="3">
    <source>
        <dbReference type="Proteomes" id="UP000314294"/>
    </source>
</evidence>
<comment type="caution">
    <text evidence="2">The sequence shown here is derived from an EMBL/GenBank/DDBJ whole genome shotgun (WGS) entry which is preliminary data.</text>
</comment>
<reference evidence="2 3" key="1">
    <citation type="submission" date="2019-03" db="EMBL/GenBank/DDBJ databases">
        <title>First draft genome of Liparis tanakae, snailfish: a comprehensive survey of snailfish specific genes.</title>
        <authorList>
            <person name="Kim W."/>
            <person name="Song I."/>
            <person name="Jeong J.-H."/>
            <person name="Kim D."/>
            <person name="Kim S."/>
            <person name="Ryu S."/>
            <person name="Song J.Y."/>
            <person name="Lee S.K."/>
        </authorList>
    </citation>
    <scope>NUCLEOTIDE SEQUENCE [LARGE SCALE GENOMIC DNA]</scope>
    <source>
        <tissue evidence="2">Muscle</tissue>
    </source>
</reference>
<dbReference type="AlphaFoldDB" id="A0A4Z2FV29"/>